<proteinExistence type="predicted"/>
<name>A0A1G6L6A0_9ACTN</name>
<evidence type="ECO:0000313" key="2">
    <source>
        <dbReference type="Proteomes" id="UP000199416"/>
    </source>
</evidence>
<dbReference type="AlphaFoldDB" id="A0A1G6L6A0"/>
<gene>
    <name evidence="1" type="ORF">SAMN05660690_1223</name>
</gene>
<accession>A0A1G6L6A0</accession>
<dbReference type="EMBL" id="FMZF01000002">
    <property type="protein sequence ID" value="SDC38810.1"/>
    <property type="molecule type" value="Genomic_DNA"/>
</dbReference>
<dbReference type="STRING" id="1190417.SAMN05660690_1223"/>
<sequence length="231" mass="24075">MDRVLVTGGVGFPETHVRRRSLAGSCQVSAEGHSVPSTAHEVYDPTRSGHFHVMGSGGIEDADDAAAVNPVPHSASPHFPHGHERSSVGMSGVAGAGWPRSPEHVHEGRTLPLRIERSDVRWPAVRSRPGGCSACADSAVPRGFRSGRAACHVEVLTSHRQALDGEPLLVAGDGSRTPCGSPVHDLVEDGLRLTPSGHTAPIDTGDPAEVGVLDLVRAVDGGREQVAVHAP</sequence>
<protein>
    <submittedName>
        <fullName evidence="1">Uncharacterized protein</fullName>
    </submittedName>
</protein>
<dbReference type="Proteomes" id="UP000199416">
    <property type="component" value="Unassembled WGS sequence"/>
</dbReference>
<keyword evidence="2" id="KW-1185">Reference proteome</keyword>
<reference evidence="2" key="1">
    <citation type="submission" date="2016-10" db="EMBL/GenBank/DDBJ databases">
        <authorList>
            <person name="Varghese N."/>
            <person name="Submissions S."/>
        </authorList>
    </citation>
    <scope>NUCLEOTIDE SEQUENCE [LARGE SCALE GENOMIC DNA]</scope>
    <source>
        <strain evidence="2">DSM 45421</strain>
    </source>
</reference>
<evidence type="ECO:0000313" key="1">
    <source>
        <dbReference type="EMBL" id="SDC38810.1"/>
    </source>
</evidence>
<organism evidence="1 2">
    <name type="scientific">Geodermatophilus telluris</name>
    <dbReference type="NCBI Taxonomy" id="1190417"/>
    <lineage>
        <taxon>Bacteria</taxon>
        <taxon>Bacillati</taxon>
        <taxon>Actinomycetota</taxon>
        <taxon>Actinomycetes</taxon>
        <taxon>Geodermatophilales</taxon>
        <taxon>Geodermatophilaceae</taxon>
        <taxon>Geodermatophilus</taxon>
    </lineage>
</organism>